<dbReference type="Proteomes" id="UP000179441">
    <property type="component" value="Unassembled WGS sequence"/>
</dbReference>
<dbReference type="AlphaFoldDB" id="A0A1S1K2K6"/>
<keyword evidence="1" id="KW-0472">Membrane</keyword>
<evidence type="ECO:0000313" key="6">
    <source>
        <dbReference type="Proteomes" id="UP000180043"/>
    </source>
</evidence>
<dbReference type="RefSeq" id="WP_057967996.1">
    <property type="nucleotide sequence ID" value="NZ_BSAK01000015.1"/>
</dbReference>
<organism evidence="3 6">
    <name type="scientific">Mycobacteroides chelonae</name>
    <name type="common">Mycobacterium chelonae</name>
    <dbReference type="NCBI Taxonomy" id="1774"/>
    <lineage>
        <taxon>Bacteria</taxon>
        <taxon>Bacillati</taxon>
        <taxon>Actinomycetota</taxon>
        <taxon>Actinomycetes</taxon>
        <taxon>Mycobacteriales</taxon>
        <taxon>Mycobacteriaceae</taxon>
        <taxon>Mycobacteroides</taxon>
    </lineage>
</organism>
<dbReference type="Pfam" id="PF10756">
    <property type="entry name" value="bPH_6"/>
    <property type="match status" value="1"/>
</dbReference>
<reference evidence="5 6" key="1">
    <citation type="submission" date="2016-10" db="EMBL/GenBank/DDBJ databases">
        <title>Evaluation of Human, Veterinary and Environmental Mycobacterium chelonae Isolates by Core Genome Phylogenomic Analysis, Targeted Gene Comparison, and Anti-microbial Susceptibility Patterns: A Tale of Mistaken Identities.</title>
        <authorList>
            <person name="Fogelson S.B."/>
            <person name="Camus A.C."/>
            <person name="Lorenz W."/>
            <person name="Vasireddy R."/>
            <person name="Vasireddy S."/>
            <person name="Smith T."/>
            <person name="Brown-Elliott B.A."/>
            <person name="Wallace R.J.Jr."/>
            <person name="Hasan N.A."/>
            <person name="Reischl U."/>
            <person name="Sanchez S."/>
        </authorList>
    </citation>
    <scope>NUCLEOTIDE SEQUENCE [LARGE SCALE GENOMIC DNA]</scope>
    <source>
        <strain evidence="3 6">15515</strain>
        <strain evidence="4 5">15518</strain>
    </source>
</reference>
<gene>
    <name evidence="3" type="ORF">BKG82_15330</name>
    <name evidence="4" type="ORF">BKG84_22060</name>
</gene>
<feature type="transmembrane region" description="Helical" evidence="1">
    <location>
        <begin position="21"/>
        <end position="44"/>
    </location>
</feature>
<feature type="transmembrane region" description="Helical" evidence="1">
    <location>
        <begin position="56"/>
        <end position="74"/>
    </location>
</feature>
<evidence type="ECO:0000259" key="2">
    <source>
        <dbReference type="Pfam" id="PF10756"/>
    </source>
</evidence>
<accession>A0A1S1K2K6</accession>
<dbReference type="EMBL" id="MLIS01000002">
    <property type="protein sequence ID" value="OHU77003.1"/>
    <property type="molecule type" value="Genomic_DNA"/>
</dbReference>
<evidence type="ECO:0000313" key="3">
    <source>
        <dbReference type="EMBL" id="OHU56786.1"/>
    </source>
</evidence>
<comment type="caution">
    <text evidence="3">The sequence shown here is derived from an EMBL/GenBank/DDBJ whole genome shotgun (WGS) entry which is preliminary data.</text>
</comment>
<protein>
    <recommendedName>
        <fullName evidence="2">Low molecular weight protein antigen 6 PH domain-containing protein</fullName>
    </recommendedName>
</protein>
<sequence>MTESPRDDAWELVLKPHLSPYFVYAAAFIIAAAHVAVGVLLKISPNSGVIFKTSDQIGIALVGFVIAGVVLMFARPRVRAGVVGIEVRNVLGPKLIPWSEVVGVSFPAGAQWARLDLDDYEYEPLMAIQAIDKQRAVDAMDALRGLVVKYTEPSTA</sequence>
<evidence type="ECO:0000256" key="1">
    <source>
        <dbReference type="SAM" id="Phobius"/>
    </source>
</evidence>
<dbReference type="InterPro" id="IPR019692">
    <property type="entry name" value="CFP-6_PH"/>
</dbReference>
<evidence type="ECO:0000313" key="5">
    <source>
        <dbReference type="Proteomes" id="UP000179441"/>
    </source>
</evidence>
<feature type="domain" description="Low molecular weight protein antigen 6 PH" evidence="2">
    <location>
        <begin position="75"/>
        <end position="145"/>
    </location>
</feature>
<evidence type="ECO:0000313" key="4">
    <source>
        <dbReference type="EMBL" id="OHU77003.1"/>
    </source>
</evidence>
<dbReference type="EMBL" id="MLIQ01000016">
    <property type="protein sequence ID" value="OHU56786.1"/>
    <property type="molecule type" value="Genomic_DNA"/>
</dbReference>
<name>A0A1S1K2K6_MYCCH</name>
<keyword evidence="5" id="KW-1185">Reference proteome</keyword>
<keyword evidence="1" id="KW-0812">Transmembrane</keyword>
<proteinExistence type="predicted"/>
<dbReference type="Proteomes" id="UP000180043">
    <property type="component" value="Unassembled WGS sequence"/>
</dbReference>
<keyword evidence="1" id="KW-1133">Transmembrane helix</keyword>